<proteinExistence type="predicted"/>
<name>A0ACA9LAH3_9GLOM</name>
<protein>
    <submittedName>
        <fullName evidence="1">30951_t:CDS:1</fullName>
    </submittedName>
</protein>
<evidence type="ECO:0000313" key="1">
    <source>
        <dbReference type="EMBL" id="CAG8516153.1"/>
    </source>
</evidence>
<evidence type="ECO:0000313" key="2">
    <source>
        <dbReference type="Proteomes" id="UP000789920"/>
    </source>
</evidence>
<sequence>KKSDVYSVGVLLWELSSGYPPFRDDVEPYQLVSLILDIKNGVRETHIEGTPSTYIKIYSDCWQHDPDNRPDIQHVFLDLKNLITNDKQSINSISQYSNTLETHGEF</sequence>
<comment type="caution">
    <text evidence="1">The sequence shown here is derived from an EMBL/GenBank/DDBJ whole genome shotgun (WGS) entry which is preliminary data.</text>
</comment>
<keyword evidence="2" id="KW-1185">Reference proteome</keyword>
<dbReference type="Proteomes" id="UP000789920">
    <property type="component" value="Unassembled WGS sequence"/>
</dbReference>
<gene>
    <name evidence="1" type="ORF">RPERSI_LOCUS2486</name>
</gene>
<dbReference type="EMBL" id="CAJVQC010002703">
    <property type="protein sequence ID" value="CAG8516153.1"/>
    <property type="molecule type" value="Genomic_DNA"/>
</dbReference>
<organism evidence="1 2">
    <name type="scientific">Racocetra persica</name>
    <dbReference type="NCBI Taxonomy" id="160502"/>
    <lineage>
        <taxon>Eukaryota</taxon>
        <taxon>Fungi</taxon>
        <taxon>Fungi incertae sedis</taxon>
        <taxon>Mucoromycota</taxon>
        <taxon>Glomeromycotina</taxon>
        <taxon>Glomeromycetes</taxon>
        <taxon>Diversisporales</taxon>
        <taxon>Gigasporaceae</taxon>
        <taxon>Racocetra</taxon>
    </lineage>
</organism>
<accession>A0ACA9LAH3</accession>
<feature type="non-terminal residue" evidence="1">
    <location>
        <position position="1"/>
    </location>
</feature>
<reference evidence="1" key="1">
    <citation type="submission" date="2021-06" db="EMBL/GenBank/DDBJ databases">
        <authorList>
            <person name="Kallberg Y."/>
            <person name="Tangrot J."/>
            <person name="Rosling A."/>
        </authorList>
    </citation>
    <scope>NUCLEOTIDE SEQUENCE</scope>
    <source>
        <strain evidence="1">MA461A</strain>
    </source>
</reference>